<sequence length="72" mass="8410">MKYVVEFSALDFDSNALNIDFKNHQIENPIVQVSRLIDEFVYQVEPCKIYISKAHNINISVKEPFHGRMVIL</sequence>
<accession>A0A6I3LJM7</accession>
<dbReference type="OrthoDB" id="1449131at2"/>
<protein>
    <submittedName>
        <fullName evidence="1">Uncharacterized protein</fullName>
    </submittedName>
</protein>
<keyword evidence="2" id="KW-1185">Reference proteome</keyword>
<dbReference type="EMBL" id="WMJX01000001">
    <property type="protein sequence ID" value="MTG96681.1"/>
    <property type="molecule type" value="Genomic_DNA"/>
</dbReference>
<evidence type="ECO:0000313" key="2">
    <source>
        <dbReference type="Proteomes" id="UP000438760"/>
    </source>
</evidence>
<proteinExistence type="predicted"/>
<reference evidence="1 2" key="1">
    <citation type="submission" date="2019-11" db="EMBL/GenBank/DDBJ databases">
        <title>Genome of Strain BIT-d1.</title>
        <authorList>
            <person name="Yang Y."/>
        </authorList>
    </citation>
    <scope>NUCLEOTIDE SEQUENCE [LARGE SCALE GENOMIC DNA]</scope>
    <source>
        <strain evidence="1 2">BIT-d1</strain>
    </source>
</reference>
<dbReference type="Proteomes" id="UP000438760">
    <property type="component" value="Unassembled WGS sequence"/>
</dbReference>
<dbReference type="AlphaFoldDB" id="A0A6I3LJM7"/>
<evidence type="ECO:0000313" key="1">
    <source>
        <dbReference type="EMBL" id="MTG96681.1"/>
    </source>
</evidence>
<dbReference type="RefSeq" id="WP_155090729.1">
    <property type="nucleotide sequence ID" value="NZ_CP102754.1"/>
</dbReference>
<comment type="caution">
    <text evidence="1">The sequence shown here is derived from an EMBL/GenBank/DDBJ whole genome shotgun (WGS) entry which is preliminary data.</text>
</comment>
<name>A0A6I3LJM7_9FLAO</name>
<gene>
    <name evidence="1" type="ORF">GJV76_00740</name>
</gene>
<organism evidence="1 2">
    <name type="scientific">Myroides albus</name>
    <dbReference type="NCBI Taxonomy" id="2562892"/>
    <lineage>
        <taxon>Bacteria</taxon>
        <taxon>Pseudomonadati</taxon>
        <taxon>Bacteroidota</taxon>
        <taxon>Flavobacteriia</taxon>
        <taxon>Flavobacteriales</taxon>
        <taxon>Flavobacteriaceae</taxon>
        <taxon>Myroides</taxon>
    </lineage>
</organism>